<proteinExistence type="predicted"/>
<dbReference type="InterPro" id="IPR006860">
    <property type="entry name" value="FecR"/>
</dbReference>
<feature type="domain" description="FecR protein" evidence="2">
    <location>
        <begin position="120"/>
        <end position="215"/>
    </location>
</feature>
<dbReference type="EMBL" id="JACHOC010000008">
    <property type="protein sequence ID" value="MBB4624053.1"/>
    <property type="molecule type" value="Genomic_DNA"/>
</dbReference>
<name>A0ABR6KRP3_9BACT</name>
<feature type="domain" description="Protein FecR C-terminal" evidence="3">
    <location>
        <begin position="258"/>
        <end position="325"/>
    </location>
</feature>
<evidence type="ECO:0000313" key="5">
    <source>
        <dbReference type="Proteomes" id="UP000533637"/>
    </source>
</evidence>
<protein>
    <submittedName>
        <fullName evidence="4">Ferric-dicitrate binding protein FerR (Iron transport regulator)</fullName>
    </submittedName>
</protein>
<comment type="caution">
    <text evidence="4">The sequence shown here is derived from an EMBL/GenBank/DDBJ whole genome shotgun (WGS) entry which is preliminary data.</text>
</comment>
<dbReference type="Pfam" id="PF04773">
    <property type="entry name" value="FecR"/>
    <property type="match status" value="1"/>
</dbReference>
<evidence type="ECO:0000313" key="4">
    <source>
        <dbReference type="EMBL" id="MBB4624053.1"/>
    </source>
</evidence>
<dbReference type="Gene3D" id="2.60.120.1440">
    <property type="match status" value="1"/>
</dbReference>
<feature type="transmembrane region" description="Helical" evidence="1">
    <location>
        <begin position="87"/>
        <end position="105"/>
    </location>
</feature>
<reference evidence="4 5" key="1">
    <citation type="submission" date="2020-08" db="EMBL/GenBank/DDBJ databases">
        <title>Genomic Encyclopedia of Type Strains, Phase IV (KMG-IV): sequencing the most valuable type-strain genomes for metagenomic binning, comparative biology and taxonomic classification.</title>
        <authorList>
            <person name="Goeker M."/>
        </authorList>
    </citation>
    <scope>NUCLEOTIDE SEQUENCE [LARGE SCALE GENOMIC DNA]</scope>
    <source>
        <strain evidence="4 5">DSM 102983</strain>
    </source>
</reference>
<dbReference type="PANTHER" id="PTHR30273">
    <property type="entry name" value="PERIPLASMIC SIGNAL SENSOR AND SIGMA FACTOR ACTIVATOR FECR-RELATED"/>
    <property type="match status" value="1"/>
</dbReference>
<dbReference type="PANTHER" id="PTHR30273:SF2">
    <property type="entry name" value="PROTEIN FECR"/>
    <property type="match status" value="1"/>
</dbReference>
<dbReference type="Proteomes" id="UP000533637">
    <property type="component" value="Unassembled WGS sequence"/>
</dbReference>
<keyword evidence="1" id="KW-0472">Membrane</keyword>
<dbReference type="InterPro" id="IPR032508">
    <property type="entry name" value="FecR_C"/>
</dbReference>
<gene>
    <name evidence="4" type="ORF">GGQ57_003977</name>
</gene>
<dbReference type="Pfam" id="PF16344">
    <property type="entry name" value="FecR_C"/>
    <property type="match status" value="1"/>
</dbReference>
<evidence type="ECO:0000259" key="3">
    <source>
        <dbReference type="Pfam" id="PF16344"/>
    </source>
</evidence>
<keyword evidence="5" id="KW-1185">Reference proteome</keyword>
<dbReference type="InterPro" id="IPR012373">
    <property type="entry name" value="Ferrdict_sens_TM"/>
</dbReference>
<dbReference type="Gene3D" id="3.55.50.30">
    <property type="match status" value="1"/>
</dbReference>
<accession>A0ABR6KRP3</accession>
<sequence>MSELKHINNILKRFIDGLYTRKDADDLLKHLHEGKYNTEISETMDAVWETIEDDELSLARQESYKEEARLLLDRIRKPEKRLSFTPYFKYVAMLVAVFAIGWGTFNMFRSNQQKELAYIEIRVKNGEHRQITLPDGTSVTLNAGSYLKYPEHFISDIRQIEMDGEGFFEVTRNEEKPFVIHTKDAHVKVLGTSFNVKAYDIDEQLTVSVRTGKVQVDLPEAMMRLAPDEQLVLDKTKGEFQKRNEDAKLSTIWIKGGLYFNRTPIRTVVNELIRMYNRPIAFAPGAEYDEYIYGEHDNKSLESVLKSIQYSTDIKYRIEKDKIILYKN</sequence>
<keyword evidence="1" id="KW-0812">Transmembrane</keyword>
<evidence type="ECO:0000256" key="1">
    <source>
        <dbReference type="SAM" id="Phobius"/>
    </source>
</evidence>
<evidence type="ECO:0000259" key="2">
    <source>
        <dbReference type="Pfam" id="PF04773"/>
    </source>
</evidence>
<keyword evidence="1" id="KW-1133">Transmembrane helix</keyword>
<dbReference type="PIRSF" id="PIRSF018266">
    <property type="entry name" value="FecR"/>
    <property type="match status" value="1"/>
</dbReference>
<dbReference type="RefSeq" id="WP_183671861.1">
    <property type="nucleotide sequence ID" value="NZ_BMPB01000011.1"/>
</dbReference>
<organism evidence="4 5">
    <name type="scientific">Parabacteroides faecis</name>
    <dbReference type="NCBI Taxonomy" id="1217282"/>
    <lineage>
        <taxon>Bacteria</taxon>
        <taxon>Pseudomonadati</taxon>
        <taxon>Bacteroidota</taxon>
        <taxon>Bacteroidia</taxon>
        <taxon>Bacteroidales</taxon>
        <taxon>Tannerellaceae</taxon>
        <taxon>Parabacteroides</taxon>
    </lineage>
</organism>